<dbReference type="PANTHER" id="PTHR31308:SF3">
    <property type="entry name" value="ENDOGLYCOCERAMIDASE"/>
    <property type="match status" value="1"/>
</dbReference>
<dbReference type="GO" id="GO:0016042">
    <property type="term" value="P:lipid catabolic process"/>
    <property type="evidence" value="ECO:0007669"/>
    <property type="project" value="UniProtKB-ARBA"/>
</dbReference>
<sequence>MLDFTTAVKWLTCDSIFAVVVVIVWLTASTPSLQPLSLSDDASCRFEDPVDWIRVDSDTHHFVDGAGRTRLFHGVNVVFKQPPFLPDSDKWDPYLSFSQRDAEDLRLWGFNMIRLGVLWAGTFPSGPDRPDPAYMEAVSRIVSLCAAEGIYVIVDLHTDSLSRRFCGNGFPDWAIDVALNSSTFSRPDGGFPAPVADPDAFFPHGSCSGEACPPAWQDEGKAEKNALAANAITAVEVAAANTDLYPNLTACLDQPDFFDFNWAYANTYSVEALYRNTSGLWNGFGEHWRSVAQTLRDHPNILMYELLNEPLPGNIYKYNFPYQYWINAPAEERDLQGPLYRDAARRIREVDPRHIICFEPIVWNFWPAITEPLVADGLDREAVCWHSYWHAIHHSGRPYYEFAFAAMGQTLRERGGGSFLSEYGSVGNRPFELADIRRVQEVADSHLSSRAYWQYKNYKDITSSGGLDRLSLYPHGELQSDKLNALATPYAQATGGRLHSMSFDLDTSVFNMEFTGAPANETSIHLGPPQVHYPHGFTVFANRKLSLCANGSNLRLTHSAALVGESIKVCVLPCVGADCTSDPSVWYLAWHCRPAFLWKQGVSAVLFVSTAFLLQAVLTNFLTIGEYACFVKVDDARTLWESRALSVLMAVVSGTFGSAGVMCLGLPFHDELWRWLVASTMPLLLVVAGKSEHSAHPAFFALCVALLILWRVTYCVLDPFLQRDTLLSLVVRANVVFGLVAGVGLLMLMRRSHHCPPRAGPDDADDFSSDAVQRRSVPLL</sequence>
<dbReference type="InterPro" id="IPR018087">
    <property type="entry name" value="Glyco_hydro_5_CS"/>
</dbReference>
<dbReference type="PROSITE" id="PS00659">
    <property type="entry name" value="GLYCOSYL_HYDROL_F5"/>
    <property type="match status" value="1"/>
</dbReference>
<evidence type="ECO:0000259" key="7">
    <source>
        <dbReference type="Pfam" id="PF18564"/>
    </source>
</evidence>
<proteinExistence type="inferred from homology"/>
<dbReference type="GO" id="GO:0000272">
    <property type="term" value="P:polysaccharide catabolic process"/>
    <property type="evidence" value="ECO:0007669"/>
    <property type="project" value="InterPro"/>
</dbReference>
<feature type="domain" description="Glycoside hydrolase family 5" evidence="6">
    <location>
        <begin position="102"/>
        <end position="171"/>
    </location>
</feature>
<dbReference type="InterPro" id="IPR052066">
    <property type="entry name" value="Glycosphingolipid_Hydrolases"/>
</dbReference>
<dbReference type="AlphaFoldDB" id="A0A7S1AN32"/>
<feature type="transmembrane region" description="Helical" evidence="5">
    <location>
        <begin position="601"/>
        <end position="623"/>
    </location>
</feature>
<feature type="transmembrane region" description="Helical" evidence="5">
    <location>
        <begin position="644"/>
        <end position="666"/>
    </location>
</feature>
<dbReference type="InterPro" id="IPR001547">
    <property type="entry name" value="Glyco_hydro_5"/>
</dbReference>
<evidence type="ECO:0000313" key="8">
    <source>
        <dbReference type="EMBL" id="CAD8859554.1"/>
    </source>
</evidence>
<feature type="domain" description="Glycoside hydrolase family 5" evidence="6">
    <location>
        <begin position="282"/>
        <end position="458"/>
    </location>
</feature>
<protein>
    <recommendedName>
        <fullName evidence="9">Glycoside hydrolase family 5 domain-containing protein</fullName>
    </recommendedName>
</protein>
<dbReference type="PANTHER" id="PTHR31308">
    <property type="match status" value="1"/>
</dbReference>
<keyword evidence="5" id="KW-0812">Transmembrane</keyword>
<dbReference type="Gene3D" id="2.60.40.1180">
    <property type="entry name" value="Golgi alpha-mannosidase II"/>
    <property type="match status" value="1"/>
</dbReference>
<reference evidence="8" key="1">
    <citation type="submission" date="2021-01" db="EMBL/GenBank/DDBJ databases">
        <authorList>
            <person name="Corre E."/>
            <person name="Pelletier E."/>
            <person name="Niang G."/>
            <person name="Scheremetjew M."/>
            <person name="Finn R."/>
            <person name="Kale V."/>
            <person name="Holt S."/>
            <person name="Cochrane G."/>
            <person name="Meng A."/>
            <person name="Brown T."/>
            <person name="Cohen L."/>
        </authorList>
    </citation>
    <scope>NUCLEOTIDE SEQUENCE</scope>
</reference>
<organism evidence="8">
    <name type="scientific">Noctiluca scintillans</name>
    <name type="common">Sea sparkle</name>
    <name type="synonym">Red tide dinoflagellate</name>
    <dbReference type="NCBI Taxonomy" id="2966"/>
    <lineage>
        <taxon>Eukaryota</taxon>
        <taxon>Sar</taxon>
        <taxon>Alveolata</taxon>
        <taxon>Dinophyceae</taxon>
        <taxon>Noctilucales</taxon>
        <taxon>Noctilucaceae</taxon>
        <taxon>Noctiluca</taxon>
    </lineage>
</organism>
<evidence type="ECO:0000256" key="4">
    <source>
        <dbReference type="SAM" id="MobiDB-lite"/>
    </source>
</evidence>
<feature type="transmembrane region" description="Helical" evidence="5">
    <location>
        <begin position="672"/>
        <end position="688"/>
    </location>
</feature>
<evidence type="ECO:0000256" key="3">
    <source>
        <dbReference type="ARBA" id="ARBA00023295"/>
    </source>
</evidence>
<evidence type="ECO:0000256" key="2">
    <source>
        <dbReference type="ARBA" id="ARBA00022801"/>
    </source>
</evidence>
<gene>
    <name evidence="8" type="ORF">NSCI0253_LOCUS33908</name>
</gene>
<dbReference type="InterPro" id="IPR041036">
    <property type="entry name" value="GH5_C"/>
</dbReference>
<feature type="region of interest" description="Disordered" evidence="4">
    <location>
        <begin position="757"/>
        <end position="780"/>
    </location>
</feature>
<feature type="transmembrane region" description="Helical" evidence="5">
    <location>
        <begin position="695"/>
        <end position="714"/>
    </location>
</feature>
<evidence type="ECO:0008006" key="9">
    <source>
        <dbReference type="Google" id="ProtNLM"/>
    </source>
</evidence>
<feature type="transmembrane region" description="Helical" evidence="5">
    <location>
        <begin position="7"/>
        <end position="28"/>
    </location>
</feature>
<accession>A0A7S1AN32</accession>
<keyword evidence="5" id="KW-1133">Transmembrane helix</keyword>
<dbReference type="InterPro" id="IPR013780">
    <property type="entry name" value="Glyco_hydro_b"/>
</dbReference>
<dbReference type="GO" id="GO:1901136">
    <property type="term" value="P:carbohydrate derivative catabolic process"/>
    <property type="evidence" value="ECO:0007669"/>
    <property type="project" value="UniProtKB-ARBA"/>
</dbReference>
<dbReference type="Pfam" id="PF18564">
    <property type="entry name" value="Glyco_hydro_5_C"/>
    <property type="match status" value="1"/>
</dbReference>
<feature type="domain" description="Glycoside hydrolase family 5 C-terminal" evidence="7">
    <location>
        <begin position="489"/>
        <end position="558"/>
    </location>
</feature>
<name>A0A7S1AN32_NOCSC</name>
<dbReference type="InterPro" id="IPR017853">
    <property type="entry name" value="GH"/>
</dbReference>
<evidence type="ECO:0000259" key="6">
    <source>
        <dbReference type="Pfam" id="PF00150"/>
    </source>
</evidence>
<dbReference type="GO" id="GO:0004553">
    <property type="term" value="F:hydrolase activity, hydrolyzing O-glycosyl compounds"/>
    <property type="evidence" value="ECO:0007669"/>
    <property type="project" value="InterPro"/>
</dbReference>
<keyword evidence="2" id="KW-0378">Hydrolase</keyword>
<keyword evidence="5" id="KW-0472">Membrane</keyword>
<dbReference type="Pfam" id="PF00150">
    <property type="entry name" value="Cellulase"/>
    <property type="match status" value="2"/>
</dbReference>
<dbReference type="EMBL" id="HBFQ01047579">
    <property type="protein sequence ID" value="CAD8859554.1"/>
    <property type="molecule type" value="Transcribed_RNA"/>
</dbReference>
<dbReference type="Gene3D" id="3.20.20.80">
    <property type="entry name" value="Glycosidases"/>
    <property type="match status" value="2"/>
</dbReference>
<dbReference type="SUPFAM" id="SSF51445">
    <property type="entry name" value="(Trans)glycosidases"/>
    <property type="match status" value="1"/>
</dbReference>
<keyword evidence="3" id="KW-0326">Glycosidase</keyword>
<evidence type="ECO:0000256" key="5">
    <source>
        <dbReference type="SAM" id="Phobius"/>
    </source>
</evidence>
<feature type="transmembrane region" description="Helical" evidence="5">
    <location>
        <begin position="726"/>
        <end position="748"/>
    </location>
</feature>
<evidence type="ECO:0000256" key="1">
    <source>
        <dbReference type="ARBA" id="ARBA00005641"/>
    </source>
</evidence>
<comment type="similarity">
    <text evidence="1">Belongs to the glycosyl hydrolase 5 (cellulase A) family.</text>
</comment>